<keyword evidence="2" id="KW-1185">Reference proteome</keyword>
<proteinExistence type="predicted"/>
<evidence type="ECO:0000313" key="1">
    <source>
        <dbReference type="EMBL" id="KNE80127.1"/>
    </source>
</evidence>
<organism evidence="1 2">
    <name type="scientific">Streptomyces fradiae</name>
    <name type="common">Streptomyces roseoflavus</name>
    <dbReference type="NCBI Taxonomy" id="1906"/>
    <lineage>
        <taxon>Bacteria</taxon>
        <taxon>Bacillati</taxon>
        <taxon>Actinomycetota</taxon>
        <taxon>Actinomycetes</taxon>
        <taxon>Kitasatosporales</taxon>
        <taxon>Streptomycetaceae</taxon>
        <taxon>Streptomyces</taxon>
    </lineage>
</organism>
<sequence length="344" mass="37834">MDADRVCIGSQVMGVRKPPKALLDLLPTAQAALGPKAHYTAERLRLDYYTERLVPLPDRYGTTAEDAVLSMFVSATARADTGHLCPAIRWNLLALNPEPNATEKLREQLRDALGRVEKRGFTVPKLPTQAEPNFSEERDARIHRMSADARHLMLSLADRLAEGERRQSVVERIEATFPETVLDPGRRSAAAAVRGINQVFSQALGGPLATEAWTRLRLHAARLADQAEVLRCLIAEREGITAAVADATRGMTDPVVVRGLLDAAPDGLLRHTALTVLSRRRLGSVTCQGHLGRGCRPACDNVAWLLCFLLDPPVRRMWELSQADVGWLVKQALDQTTVLPARDT</sequence>
<name>A0ACC4W7P0_STRFR</name>
<comment type="caution">
    <text evidence="1">The sequence shown here is derived from an EMBL/GenBank/DDBJ whole genome shotgun (WGS) entry which is preliminary data.</text>
</comment>
<accession>A0ACC4W7P0</accession>
<evidence type="ECO:0000313" key="2">
    <source>
        <dbReference type="Proteomes" id="UP000037185"/>
    </source>
</evidence>
<reference evidence="1" key="1">
    <citation type="submission" date="2015-07" db="EMBL/GenBank/DDBJ databases">
        <title>Draft genome sequence of Streptomyces fradiae, a resistant strain to nitron-oligomycin.</title>
        <authorList>
            <person name="Vatlin A.A."/>
            <person name="Bekker O.B."/>
            <person name="Danilenko V.N."/>
        </authorList>
    </citation>
    <scope>NUCLEOTIDE SEQUENCE</scope>
    <source>
        <strain evidence="1">Olg1-1</strain>
    </source>
</reference>
<dbReference type="EMBL" id="LGSP01000058">
    <property type="protein sequence ID" value="KNE80127.1"/>
    <property type="molecule type" value="Genomic_DNA"/>
</dbReference>
<dbReference type="Proteomes" id="UP000037185">
    <property type="component" value="Unassembled WGS sequence"/>
</dbReference>
<protein>
    <submittedName>
        <fullName evidence="1">Uncharacterized protein</fullName>
    </submittedName>
</protein>
<gene>
    <name evidence="1" type="ORF">ADZ36_23580</name>
</gene>